<protein>
    <submittedName>
        <fullName evidence="1">Uncharacterized protein</fullName>
    </submittedName>
</protein>
<gene>
    <name evidence="1" type="ORF">L9S41_18810</name>
</gene>
<accession>A0ABY5ZKQ5</accession>
<evidence type="ECO:0000313" key="2">
    <source>
        <dbReference type="Proteomes" id="UP001060414"/>
    </source>
</evidence>
<name>A0ABY5ZKQ5_9BACT</name>
<sequence length="66" mass="7519">MSTALKMEIDPREIIAAVKKMKKQDREEFIEDLLAATCPEYLTSIREARTEYRAGKVASHEDVFGS</sequence>
<organism evidence="1 2">
    <name type="scientific">Geoalkalibacter halelectricus</name>
    <dbReference type="NCBI Taxonomy" id="2847045"/>
    <lineage>
        <taxon>Bacteria</taxon>
        <taxon>Pseudomonadati</taxon>
        <taxon>Thermodesulfobacteriota</taxon>
        <taxon>Desulfuromonadia</taxon>
        <taxon>Desulfuromonadales</taxon>
        <taxon>Geoalkalibacteraceae</taxon>
        <taxon>Geoalkalibacter</taxon>
    </lineage>
</organism>
<proteinExistence type="predicted"/>
<reference evidence="1" key="1">
    <citation type="journal article" date="2022" name="Environ. Microbiol.">
        <title>Geoalkalibacter halelectricus SAP #1 sp. nov. possessing extracellular electron transfer and mineral#reducing capabilities from a haloalkaline environment.</title>
        <authorList>
            <person name="Yadav S."/>
            <person name="Singh R."/>
            <person name="Sundharam S.S."/>
            <person name="Chaudhary S."/>
            <person name="Krishnamurthi S."/>
            <person name="Patil S.A."/>
        </authorList>
    </citation>
    <scope>NUCLEOTIDE SEQUENCE</scope>
    <source>
        <strain evidence="1">SAP-1</strain>
    </source>
</reference>
<dbReference type="Proteomes" id="UP001060414">
    <property type="component" value="Chromosome"/>
</dbReference>
<dbReference type="RefSeq" id="WP_260748059.1">
    <property type="nucleotide sequence ID" value="NZ_CP092109.1"/>
</dbReference>
<evidence type="ECO:0000313" key="1">
    <source>
        <dbReference type="EMBL" id="UWZ79708.1"/>
    </source>
</evidence>
<dbReference type="EMBL" id="CP092109">
    <property type="protein sequence ID" value="UWZ79708.1"/>
    <property type="molecule type" value="Genomic_DNA"/>
</dbReference>
<keyword evidence="2" id="KW-1185">Reference proteome</keyword>